<dbReference type="HAMAP" id="MF_00658">
    <property type="entry name" value="23SrRNA_methyltr_H"/>
    <property type="match status" value="1"/>
</dbReference>
<comment type="subcellular location">
    <subcellularLocation>
        <location evidence="5">Cytoplasm</location>
    </subcellularLocation>
</comment>
<dbReference type="PANTHER" id="PTHR33603">
    <property type="entry name" value="METHYLTRANSFERASE"/>
    <property type="match status" value="1"/>
</dbReference>
<dbReference type="InterPro" id="IPR029028">
    <property type="entry name" value="Alpha/beta_knot_MTases"/>
</dbReference>
<dbReference type="Proteomes" id="UP000051497">
    <property type="component" value="Unassembled WGS sequence"/>
</dbReference>
<dbReference type="OrthoDB" id="9806643at2"/>
<evidence type="ECO:0000256" key="5">
    <source>
        <dbReference type="HAMAP-Rule" id="MF_00658"/>
    </source>
</evidence>
<organism evidence="6">
    <name type="scientific">Candidatus Berkiella aquae</name>
    <dbReference type="NCBI Taxonomy" id="295108"/>
    <lineage>
        <taxon>Bacteria</taxon>
        <taxon>Pseudomonadati</taxon>
        <taxon>Pseudomonadota</taxon>
        <taxon>Gammaproteobacteria</taxon>
        <taxon>Candidatus Berkiellales</taxon>
        <taxon>Candidatus Berkiellaceae</taxon>
        <taxon>Candidatus Berkiella</taxon>
    </lineage>
</organism>
<dbReference type="STRING" id="295108.HT99x_00912"/>
<keyword evidence="1 5" id="KW-0489">Methyltransferase</keyword>
<dbReference type="PIRSF" id="PIRSF004505">
    <property type="entry name" value="MT_bac"/>
    <property type="match status" value="1"/>
</dbReference>
<feature type="binding site" evidence="5">
    <location>
        <position position="104"/>
    </location>
    <ligand>
        <name>S-adenosyl-L-methionine</name>
        <dbReference type="ChEBI" id="CHEBI:59789"/>
    </ligand>
</feature>
<dbReference type="PANTHER" id="PTHR33603:SF1">
    <property type="entry name" value="RIBOSOMAL RNA LARGE SUBUNIT METHYLTRANSFERASE H"/>
    <property type="match status" value="1"/>
</dbReference>
<dbReference type="GO" id="GO:0005737">
    <property type="term" value="C:cytoplasm"/>
    <property type="evidence" value="ECO:0007669"/>
    <property type="project" value="UniProtKB-SubCell"/>
</dbReference>
<dbReference type="AlphaFoldDB" id="A0A0Q9YP68"/>
<dbReference type="GO" id="GO:0070038">
    <property type="term" value="F:rRNA (pseudouridine-N3-)-methyltransferase activity"/>
    <property type="evidence" value="ECO:0007669"/>
    <property type="project" value="UniProtKB-UniRule"/>
</dbReference>
<dbReference type="EMBL" id="LKAJ01000003">
    <property type="protein sequence ID" value="KRG21721.1"/>
    <property type="molecule type" value="Genomic_DNA"/>
</dbReference>
<evidence type="ECO:0000256" key="2">
    <source>
        <dbReference type="ARBA" id="ARBA00022679"/>
    </source>
</evidence>
<dbReference type="InterPro" id="IPR029026">
    <property type="entry name" value="tRNA_m1G_MTases_N"/>
</dbReference>
<dbReference type="EC" id="2.1.1.177" evidence="5"/>
<keyword evidence="5" id="KW-0698">rRNA processing</keyword>
<dbReference type="SUPFAM" id="SSF75217">
    <property type="entry name" value="alpha/beta knot"/>
    <property type="match status" value="1"/>
</dbReference>
<proteinExistence type="inferred from homology"/>
<comment type="catalytic activity">
    <reaction evidence="5">
        <text>pseudouridine(1915) in 23S rRNA + S-adenosyl-L-methionine = N(3)-methylpseudouridine(1915) in 23S rRNA + S-adenosyl-L-homocysteine + H(+)</text>
        <dbReference type="Rhea" id="RHEA:42752"/>
        <dbReference type="Rhea" id="RHEA-COMP:10221"/>
        <dbReference type="Rhea" id="RHEA-COMP:10222"/>
        <dbReference type="ChEBI" id="CHEBI:15378"/>
        <dbReference type="ChEBI" id="CHEBI:57856"/>
        <dbReference type="ChEBI" id="CHEBI:59789"/>
        <dbReference type="ChEBI" id="CHEBI:65314"/>
        <dbReference type="ChEBI" id="CHEBI:74486"/>
        <dbReference type="EC" id="2.1.1.177"/>
    </reaction>
</comment>
<dbReference type="CDD" id="cd18081">
    <property type="entry name" value="RlmH-like"/>
    <property type="match status" value="1"/>
</dbReference>
<evidence type="ECO:0000256" key="1">
    <source>
        <dbReference type="ARBA" id="ARBA00022603"/>
    </source>
</evidence>
<protein>
    <recommendedName>
        <fullName evidence="5">Ribosomal RNA large subunit methyltransferase H</fullName>
        <ecNumber evidence="5">2.1.1.177</ecNumber>
    </recommendedName>
    <alternativeName>
        <fullName evidence="5">23S rRNA (pseudouridine1915-N3)-methyltransferase</fullName>
    </alternativeName>
    <alternativeName>
        <fullName evidence="5">23S rRNA m3Psi1915 methyltransferase</fullName>
    </alternativeName>
    <alternativeName>
        <fullName evidence="5">rRNA (pseudouridine-N3-)-methyltransferase RlmH</fullName>
    </alternativeName>
</protein>
<comment type="similarity">
    <text evidence="4 5">Belongs to the RNA methyltransferase RlmH family.</text>
</comment>
<evidence type="ECO:0000313" key="7">
    <source>
        <dbReference type="EMBL" id="MCS5710586.1"/>
    </source>
</evidence>
<dbReference type="PATRIC" id="fig|1590043.3.peg.917"/>
<gene>
    <name evidence="5 6" type="primary">rlmH</name>
    <name evidence="7" type="ORF">HT99x_004030</name>
    <name evidence="6" type="ORF">HT99x_00912</name>
</gene>
<reference evidence="6" key="1">
    <citation type="submission" date="2015-09" db="EMBL/GenBank/DDBJ databases">
        <title>Draft Genome Sequences of Two Novel Amoeba-resistant Intranuclear Bacteria, Candidatus Berkiella cookevillensis and Candidatus Berkiella aquae.</title>
        <authorList>
            <person name="Mehari Y.T."/>
            <person name="Arivett B.A."/>
            <person name="Farone A.L."/>
            <person name="Gunderson J.H."/>
            <person name="Farone M.B."/>
        </authorList>
    </citation>
    <scope>NUCLEOTIDE SEQUENCE [LARGE SCALE GENOMIC DNA]</scope>
    <source>
        <strain evidence="6">HT99</strain>
    </source>
</reference>
<dbReference type="NCBIfam" id="TIGR00246">
    <property type="entry name" value="tRNA_RlmH_YbeA"/>
    <property type="match status" value="1"/>
</dbReference>
<comment type="caution">
    <text evidence="6">The sequence shown here is derived from an EMBL/GenBank/DDBJ whole genome shotgun (WGS) entry which is preliminary data.</text>
</comment>
<keyword evidence="5" id="KW-0963">Cytoplasm</keyword>
<reference evidence="7" key="2">
    <citation type="journal article" date="2016" name="Genome Announc.">
        <title>Draft Genome Sequences of Two Novel Amoeba-Resistant Intranuclear Bacteria, 'Candidatus Berkiella cookevillensis' and 'Candidatus Berkiella aquae'.</title>
        <authorList>
            <person name="Mehari Y.T."/>
            <person name="Arivett B.A."/>
            <person name="Farone A.L."/>
            <person name="Gunderson J.H."/>
            <person name="Farone M.B."/>
        </authorList>
    </citation>
    <scope>NUCLEOTIDE SEQUENCE</scope>
    <source>
        <strain evidence="7">HT99</strain>
    </source>
</reference>
<dbReference type="RefSeq" id="WP_075065552.1">
    <property type="nucleotide sequence ID" value="NZ_LKAJ02000001.1"/>
</dbReference>
<evidence type="ECO:0000256" key="3">
    <source>
        <dbReference type="ARBA" id="ARBA00022691"/>
    </source>
</evidence>
<evidence type="ECO:0000256" key="4">
    <source>
        <dbReference type="ARBA" id="ARBA00038303"/>
    </source>
</evidence>
<dbReference type="Gene3D" id="3.40.1280.10">
    <property type="match status" value="1"/>
</dbReference>
<sequence>MQCQILAVGQKVPRWAADACEDYFVRLQRFMKCHLFDIASSTRQKNYDANAYKEEEGAKLLQKISPTDKVIALDVKGQAFSTQTLATNIANWQQEGNRLVFLIGGPDGLSDACLKRANVKWSLSMLTFPHVLARVILLEQLYRATSLLANHPYHRE</sequence>
<keyword evidence="3 5" id="KW-0949">S-adenosyl-L-methionine</keyword>
<evidence type="ECO:0000313" key="8">
    <source>
        <dbReference type="Proteomes" id="UP000051497"/>
    </source>
</evidence>
<comment type="function">
    <text evidence="5">Specifically methylates the pseudouridine at position 1915 (m3Psi1915) in 23S rRNA.</text>
</comment>
<accession>A0A0Q9YP68</accession>
<keyword evidence="2 5" id="KW-0808">Transferase</keyword>
<dbReference type="EMBL" id="LKAJ02000001">
    <property type="protein sequence ID" value="MCS5710586.1"/>
    <property type="molecule type" value="Genomic_DNA"/>
</dbReference>
<name>A0A0Q9YP68_9GAMM</name>
<evidence type="ECO:0000313" key="6">
    <source>
        <dbReference type="EMBL" id="KRG21721.1"/>
    </source>
</evidence>
<dbReference type="InterPro" id="IPR003742">
    <property type="entry name" value="RlmH-like"/>
</dbReference>
<feature type="binding site" evidence="5">
    <location>
        <position position="73"/>
    </location>
    <ligand>
        <name>S-adenosyl-L-methionine</name>
        <dbReference type="ChEBI" id="CHEBI:59789"/>
    </ligand>
</feature>
<feature type="binding site" evidence="5">
    <location>
        <begin position="123"/>
        <end position="128"/>
    </location>
    <ligand>
        <name>S-adenosyl-L-methionine</name>
        <dbReference type="ChEBI" id="CHEBI:59789"/>
    </ligand>
</feature>
<dbReference type="Pfam" id="PF02590">
    <property type="entry name" value="SPOUT_MTase"/>
    <property type="match status" value="1"/>
</dbReference>
<reference evidence="7" key="3">
    <citation type="submission" date="2021-06" db="EMBL/GenBank/DDBJ databases">
        <title>Genomic Description and Analysis of Intracellular Bacteria, Candidatus Berkiella cookevillensis and Candidatus Berkiella aquae.</title>
        <authorList>
            <person name="Kidane D.T."/>
            <person name="Mehari Y.T."/>
            <person name="Rice F.C."/>
            <person name="Arivett B.A."/>
            <person name="Farone A.L."/>
            <person name="Berk S.G."/>
            <person name="Farone M.B."/>
        </authorList>
    </citation>
    <scope>NUCLEOTIDE SEQUENCE</scope>
    <source>
        <strain evidence="7">HT99</strain>
    </source>
</reference>
<dbReference type="NCBIfam" id="NF000986">
    <property type="entry name" value="PRK00103.1-4"/>
    <property type="match status" value="1"/>
</dbReference>
<keyword evidence="8" id="KW-1185">Reference proteome</keyword>
<comment type="subunit">
    <text evidence="5">Homodimer.</text>
</comment>